<protein>
    <submittedName>
        <fullName evidence="1">Uncharacterized protein</fullName>
    </submittedName>
</protein>
<name>A0ACC3ZBB2_COLTU</name>
<evidence type="ECO:0000313" key="2">
    <source>
        <dbReference type="Proteomes" id="UP000805649"/>
    </source>
</evidence>
<proteinExistence type="predicted"/>
<keyword evidence="2" id="KW-1185">Reference proteome</keyword>
<organism evidence="1 2">
    <name type="scientific">Colletotrichum truncatum</name>
    <name type="common">Anthracnose fungus</name>
    <name type="synonym">Colletotrichum capsici</name>
    <dbReference type="NCBI Taxonomy" id="5467"/>
    <lineage>
        <taxon>Eukaryota</taxon>
        <taxon>Fungi</taxon>
        <taxon>Dikarya</taxon>
        <taxon>Ascomycota</taxon>
        <taxon>Pezizomycotina</taxon>
        <taxon>Sordariomycetes</taxon>
        <taxon>Hypocreomycetidae</taxon>
        <taxon>Glomerellales</taxon>
        <taxon>Glomerellaceae</taxon>
        <taxon>Colletotrichum</taxon>
        <taxon>Colletotrichum truncatum species complex</taxon>
    </lineage>
</organism>
<accession>A0ACC3ZBB2</accession>
<dbReference type="Proteomes" id="UP000805649">
    <property type="component" value="Unassembled WGS sequence"/>
</dbReference>
<reference evidence="1 2" key="1">
    <citation type="journal article" date="2020" name="Phytopathology">
        <title>Genome Sequence Resources of Colletotrichum truncatum, C. plurivorum, C. musicola, and C. sojae: Four Species Pathogenic to Soybean (Glycine max).</title>
        <authorList>
            <person name="Rogerio F."/>
            <person name="Boufleur T.R."/>
            <person name="Ciampi-Guillardi M."/>
            <person name="Sukno S.A."/>
            <person name="Thon M.R."/>
            <person name="Massola Junior N.S."/>
            <person name="Baroncelli R."/>
        </authorList>
    </citation>
    <scope>NUCLEOTIDE SEQUENCE [LARGE SCALE GENOMIC DNA]</scope>
    <source>
        <strain evidence="1 2">CMES1059</strain>
    </source>
</reference>
<evidence type="ECO:0000313" key="1">
    <source>
        <dbReference type="EMBL" id="KAL0941443.1"/>
    </source>
</evidence>
<comment type="caution">
    <text evidence="1">The sequence shown here is derived from an EMBL/GenBank/DDBJ whole genome shotgun (WGS) entry which is preliminary data.</text>
</comment>
<sequence length="109" mass="11964">MSFSLGDNNANPAIHYSCPLKEWKWPYISCSTVYLNDCYVNDKGVLRARARGAFGRSCKDCSYDANTGNLKCSCGDGNGGTKDTSVNVGMWASLFLLLTSQCFNILPSW</sequence>
<dbReference type="EMBL" id="VUJX02000002">
    <property type="protein sequence ID" value="KAL0941443.1"/>
    <property type="molecule type" value="Genomic_DNA"/>
</dbReference>
<gene>
    <name evidence="1" type="ORF">CTRU02_204206</name>
</gene>